<dbReference type="RefSeq" id="XP_033597839.1">
    <property type="nucleotide sequence ID" value="XM_033744455.1"/>
</dbReference>
<dbReference type="GeneID" id="54485509"/>
<dbReference type="AlphaFoldDB" id="A0A6A6VXJ1"/>
<feature type="region of interest" description="Disordered" evidence="1">
    <location>
        <begin position="18"/>
        <end position="94"/>
    </location>
</feature>
<evidence type="ECO:0000313" key="2">
    <source>
        <dbReference type="EMBL" id="KAF2755388.1"/>
    </source>
</evidence>
<protein>
    <submittedName>
        <fullName evidence="2">Uncharacterized protein</fullName>
    </submittedName>
</protein>
<accession>A0A6A6VXJ1</accession>
<reference evidence="2" key="1">
    <citation type="journal article" date="2020" name="Stud. Mycol.">
        <title>101 Dothideomycetes genomes: a test case for predicting lifestyles and emergence of pathogens.</title>
        <authorList>
            <person name="Haridas S."/>
            <person name="Albert R."/>
            <person name="Binder M."/>
            <person name="Bloem J."/>
            <person name="Labutti K."/>
            <person name="Salamov A."/>
            <person name="Andreopoulos B."/>
            <person name="Baker S."/>
            <person name="Barry K."/>
            <person name="Bills G."/>
            <person name="Bluhm B."/>
            <person name="Cannon C."/>
            <person name="Castanera R."/>
            <person name="Culley D."/>
            <person name="Daum C."/>
            <person name="Ezra D."/>
            <person name="Gonzalez J."/>
            <person name="Henrissat B."/>
            <person name="Kuo A."/>
            <person name="Liang C."/>
            <person name="Lipzen A."/>
            <person name="Lutzoni F."/>
            <person name="Magnuson J."/>
            <person name="Mondo S."/>
            <person name="Nolan M."/>
            <person name="Ohm R."/>
            <person name="Pangilinan J."/>
            <person name="Park H.-J."/>
            <person name="Ramirez L."/>
            <person name="Alfaro M."/>
            <person name="Sun H."/>
            <person name="Tritt A."/>
            <person name="Yoshinaga Y."/>
            <person name="Zwiers L.-H."/>
            <person name="Turgeon B."/>
            <person name="Goodwin S."/>
            <person name="Spatafora J."/>
            <person name="Crous P."/>
            <person name="Grigoriev I."/>
        </authorList>
    </citation>
    <scope>NUCLEOTIDE SEQUENCE</scope>
    <source>
        <strain evidence="2">CBS 121739</strain>
    </source>
</reference>
<proteinExistence type="predicted"/>
<evidence type="ECO:0000313" key="3">
    <source>
        <dbReference type="Proteomes" id="UP000799437"/>
    </source>
</evidence>
<dbReference type="Proteomes" id="UP000799437">
    <property type="component" value="Unassembled WGS sequence"/>
</dbReference>
<organism evidence="2 3">
    <name type="scientific">Pseudovirgaria hyperparasitica</name>
    <dbReference type="NCBI Taxonomy" id="470096"/>
    <lineage>
        <taxon>Eukaryota</taxon>
        <taxon>Fungi</taxon>
        <taxon>Dikarya</taxon>
        <taxon>Ascomycota</taxon>
        <taxon>Pezizomycotina</taxon>
        <taxon>Dothideomycetes</taxon>
        <taxon>Dothideomycetes incertae sedis</taxon>
        <taxon>Acrospermales</taxon>
        <taxon>Acrospermaceae</taxon>
        <taxon>Pseudovirgaria</taxon>
    </lineage>
</organism>
<evidence type="ECO:0000256" key="1">
    <source>
        <dbReference type="SAM" id="MobiDB-lite"/>
    </source>
</evidence>
<sequence length="94" mass="11096">MFKYNHLRNIHKSIYIHPSTHQNTQHACKAQPYTQPYKPYKTNTIKRRKARQHSTTQHKLSPLKLPNPISQSIKSHEPQKSKKTLPAFQTPNRD</sequence>
<name>A0A6A6VXJ1_9PEZI</name>
<gene>
    <name evidence="2" type="ORF">EJ05DRAFT_478403</name>
</gene>
<keyword evidence="3" id="KW-1185">Reference proteome</keyword>
<dbReference type="EMBL" id="ML996577">
    <property type="protein sequence ID" value="KAF2755388.1"/>
    <property type="molecule type" value="Genomic_DNA"/>
</dbReference>